<comment type="caution">
    <text evidence="2">The sequence shown here is derived from an EMBL/GenBank/DDBJ whole genome shotgun (WGS) entry which is preliminary data.</text>
</comment>
<accession>A0ABU6TKM3</accession>
<evidence type="ECO:0000313" key="2">
    <source>
        <dbReference type="EMBL" id="MED6148413.1"/>
    </source>
</evidence>
<organism evidence="2 3">
    <name type="scientific">Stylosanthes scabra</name>
    <dbReference type="NCBI Taxonomy" id="79078"/>
    <lineage>
        <taxon>Eukaryota</taxon>
        <taxon>Viridiplantae</taxon>
        <taxon>Streptophyta</taxon>
        <taxon>Embryophyta</taxon>
        <taxon>Tracheophyta</taxon>
        <taxon>Spermatophyta</taxon>
        <taxon>Magnoliopsida</taxon>
        <taxon>eudicotyledons</taxon>
        <taxon>Gunneridae</taxon>
        <taxon>Pentapetalae</taxon>
        <taxon>rosids</taxon>
        <taxon>fabids</taxon>
        <taxon>Fabales</taxon>
        <taxon>Fabaceae</taxon>
        <taxon>Papilionoideae</taxon>
        <taxon>50 kb inversion clade</taxon>
        <taxon>dalbergioids sensu lato</taxon>
        <taxon>Dalbergieae</taxon>
        <taxon>Pterocarpus clade</taxon>
        <taxon>Stylosanthes</taxon>
    </lineage>
</organism>
<evidence type="ECO:0000259" key="1">
    <source>
        <dbReference type="Pfam" id="PF10536"/>
    </source>
</evidence>
<reference evidence="2 3" key="1">
    <citation type="journal article" date="2023" name="Plants (Basel)">
        <title>Bridging the Gap: Combining Genomics and Transcriptomics Approaches to Understand Stylosanthes scabra, an Orphan Legume from the Brazilian Caatinga.</title>
        <authorList>
            <person name="Ferreira-Neto J.R.C."/>
            <person name="da Silva M.D."/>
            <person name="Binneck E."/>
            <person name="de Melo N.F."/>
            <person name="da Silva R.H."/>
            <person name="de Melo A.L.T.M."/>
            <person name="Pandolfi V."/>
            <person name="Bustamante F.O."/>
            <person name="Brasileiro-Vidal A.C."/>
            <person name="Benko-Iseppon A.M."/>
        </authorList>
    </citation>
    <scope>NUCLEOTIDE SEQUENCE [LARGE SCALE GENOMIC DNA]</scope>
    <source>
        <tissue evidence="2">Leaves</tissue>
    </source>
</reference>
<keyword evidence="3" id="KW-1185">Reference proteome</keyword>
<gene>
    <name evidence="2" type="ORF">PIB30_052971</name>
</gene>
<dbReference type="InterPro" id="IPR019557">
    <property type="entry name" value="AminoTfrase-like_pln_mobile"/>
</dbReference>
<dbReference type="Pfam" id="PF10536">
    <property type="entry name" value="PMD"/>
    <property type="match status" value="1"/>
</dbReference>
<proteinExistence type="predicted"/>
<dbReference type="EMBL" id="JASCZI010091010">
    <property type="protein sequence ID" value="MED6148413.1"/>
    <property type="molecule type" value="Genomic_DNA"/>
</dbReference>
<name>A0ABU6TKM3_9FABA</name>
<sequence>MAGRGRGGGQPIRDPDINRLEQSYHMAGAIGFQDPRTLTPHGVVPNMPPLDCMVPYIRGAGFGGPLEMRAFDYDMSLVSALVERWRPETHSFHLPMGSARSRCRY</sequence>
<evidence type="ECO:0000313" key="3">
    <source>
        <dbReference type="Proteomes" id="UP001341840"/>
    </source>
</evidence>
<feature type="domain" description="Aminotransferase-like plant mobile" evidence="1">
    <location>
        <begin position="67"/>
        <end position="99"/>
    </location>
</feature>
<protein>
    <recommendedName>
        <fullName evidence="1">Aminotransferase-like plant mobile domain-containing protein</fullName>
    </recommendedName>
</protein>
<dbReference type="Proteomes" id="UP001341840">
    <property type="component" value="Unassembled WGS sequence"/>
</dbReference>